<accession>A0A1I1ERC7</accession>
<dbReference type="GO" id="GO:0003677">
    <property type="term" value="F:DNA binding"/>
    <property type="evidence" value="ECO:0007669"/>
    <property type="project" value="UniProtKB-KW"/>
</dbReference>
<evidence type="ECO:0000256" key="6">
    <source>
        <dbReference type="ARBA" id="ARBA00023163"/>
    </source>
</evidence>
<evidence type="ECO:0000259" key="7">
    <source>
        <dbReference type="PROSITE" id="PS51857"/>
    </source>
</evidence>
<feature type="domain" description="CSD" evidence="7">
    <location>
        <begin position="1"/>
        <end position="66"/>
    </location>
</feature>
<dbReference type="AlphaFoldDB" id="A0A1I1ERC7"/>
<evidence type="ECO:0000256" key="1">
    <source>
        <dbReference type="ARBA" id="ARBA00004496"/>
    </source>
</evidence>
<keyword evidence="5" id="KW-0010">Activator</keyword>
<dbReference type="OrthoDB" id="9805039at2"/>
<evidence type="ECO:0000256" key="5">
    <source>
        <dbReference type="ARBA" id="ARBA00023159"/>
    </source>
</evidence>
<organism evidence="8 9">
    <name type="scientific">Fructobacillus durionis</name>
    <dbReference type="NCBI Taxonomy" id="283737"/>
    <lineage>
        <taxon>Bacteria</taxon>
        <taxon>Bacillati</taxon>
        <taxon>Bacillota</taxon>
        <taxon>Bacilli</taxon>
        <taxon>Lactobacillales</taxon>
        <taxon>Lactobacillaceae</taxon>
        <taxon>Fructobacillus</taxon>
    </lineage>
</organism>
<dbReference type="Pfam" id="PF00313">
    <property type="entry name" value="CSD"/>
    <property type="match status" value="1"/>
</dbReference>
<dbReference type="SMART" id="SM00357">
    <property type="entry name" value="CSP"/>
    <property type="match status" value="1"/>
</dbReference>
<keyword evidence="3" id="KW-0805">Transcription regulation</keyword>
<evidence type="ECO:0000313" key="9">
    <source>
        <dbReference type="Proteomes" id="UP000199376"/>
    </source>
</evidence>
<dbReference type="PROSITE" id="PS51857">
    <property type="entry name" value="CSD_2"/>
    <property type="match status" value="1"/>
</dbReference>
<dbReference type="PANTHER" id="PTHR46565:SF20">
    <property type="entry name" value="COLD SHOCK DOMAIN-CONTAINING PROTEIN 4"/>
    <property type="match status" value="1"/>
</dbReference>
<dbReference type="Proteomes" id="UP000199376">
    <property type="component" value="Unassembled WGS sequence"/>
</dbReference>
<dbReference type="PRINTS" id="PR00050">
    <property type="entry name" value="COLDSHOCK"/>
</dbReference>
<dbReference type="InterPro" id="IPR012340">
    <property type="entry name" value="NA-bd_OB-fold"/>
</dbReference>
<evidence type="ECO:0000256" key="4">
    <source>
        <dbReference type="ARBA" id="ARBA00023125"/>
    </source>
</evidence>
<dbReference type="PIRSF" id="PIRSF002599">
    <property type="entry name" value="Cold_shock_A"/>
    <property type="match status" value="1"/>
</dbReference>
<reference evidence="8 9" key="1">
    <citation type="submission" date="2016-10" db="EMBL/GenBank/DDBJ databases">
        <authorList>
            <person name="de Groot N.N."/>
        </authorList>
    </citation>
    <scope>NUCLEOTIDE SEQUENCE [LARGE SCALE GENOMIC DNA]</scope>
    <source>
        <strain evidence="8 9">DSM 19113</strain>
    </source>
</reference>
<dbReference type="InterPro" id="IPR002059">
    <property type="entry name" value="CSP_DNA-bd"/>
</dbReference>
<evidence type="ECO:0000313" key="8">
    <source>
        <dbReference type="EMBL" id="SFB89641.1"/>
    </source>
</evidence>
<dbReference type="InterPro" id="IPR012156">
    <property type="entry name" value="Cold_shock_CspA"/>
</dbReference>
<sequence>MKKGTVKIWQQDRGYGYITPDEKGDDIYVHFNGIAGEGFKSLHPGERVQYVLVQGKDAFQAAQVSEIKEED</sequence>
<dbReference type="RefSeq" id="WP_091501897.1">
    <property type="nucleotide sequence ID" value="NZ_FOLI01000001.1"/>
</dbReference>
<dbReference type="SUPFAM" id="SSF50249">
    <property type="entry name" value="Nucleic acid-binding proteins"/>
    <property type="match status" value="1"/>
</dbReference>
<gene>
    <name evidence="8" type="ORF">SAMN05660453_0602</name>
</gene>
<dbReference type="STRING" id="283737.SAMN05660453_0602"/>
<proteinExistence type="predicted"/>
<keyword evidence="9" id="KW-1185">Reference proteome</keyword>
<evidence type="ECO:0000256" key="2">
    <source>
        <dbReference type="ARBA" id="ARBA00022490"/>
    </source>
</evidence>
<keyword evidence="2" id="KW-0963">Cytoplasm</keyword>
<dbReference type="PANTHER" id="PTHR46565">
    <property type="entry name" value="COLD SHOCK DOMAIN PROTEIN 2"/>
    <property type="match status" value="1"/>
</dbReference>
<evidence type="ECO:0000256" key="3">
    <source>
        <dbReference type="ARBA" id="ARBA00023015"/>
    </source>
</evidence>
<dbReference type="InterPro" id="IPR011129">
    <property type="entry name" value="CSD"/>
</dbReference>
<name>A0A1I1ERC7_9LACO</name>
<keyword evidence="6" id="KW-0804">Transcription</keyword>
<dbReference type="Gene3D" id="2.40.50.140">
    <property type="entry name" value="Nucleic acid-binding proteins"/>
    <property type="match status" value="1"/>
</dbReference>
<dbReference type="GO" id="GO:0005737">
    <property type="term" value="C:cytoplasm"/>
    <property type="evidence" value="ECO:0007669"/>
    <property type="project" value="UniProtKB-SubCell"/>
</dbReference>
<dbReference type="EMBL" id="FOLI01000001">
    <property type="protein sequence ID" value="SFB89641.1"/>
    <property type="molecule type" value="Genomic_DNA"/>
</dbReference>
<comment type="subcellular location">
    <subcellularLocation>
        <location evidence="1">Cytoplasm</location>
    </subcellularLocation>
</comment>
<keyword evidence="4" id="KW-0238">DNA-binding</keyword>
<protein>
    <submittedName>
        <fullName evidence="8">Cold shock protein (Beta-ribbon, CspA family)</fullName>
    </submittedName>
</protein>